<dbReference type="RefSeq" id="WP_189474180.1">
    <property type="nucleotide sequence ID" value="NZ_BMYM01000001.1"/>
</dbReference>
<protein>
    <submittedName>
        <fullName evidence="1">Uncharacterized protein</fullName>
    </submittedName>
</protein>
<reference evidence="1" key="1">
    <citation type="journal article" date="2014" name="Int. J. Syst. Evol. Microbiol.">
        <title>Complete genome sequence of Corynebacterium casei LMG S-19264T (=DSM 44701T), isolated from a smear-ripened cheese.</title>
        <authorList>
            <consortium name="US DOE Joint Genome Institute (JGI-PGF)"/>
            <person name="Walter F."/>
            <person name="Albersmeier A."/>
            <person name="Kalinowski J."/>
            <person name="Ruckert C."/>
        </authorList>
    </citation>
    <scope>NUCLEOTIDE SEQUENCE</scope>
    <source>
        <strain evidence="1">KCTC 23430</strain>
    </source>
</reference>
<sequence>MQAQEITEQEAAKEAPGTALILAELAASHRNAHRKVAEADTRKHWVPSAGTYCYETHIAIPAQSIPSLKEVGELLYAQASLSHHPWYPQFIEGLGTTATAERHPSTDKQCLAWAAFDLGVGSPRHYRQLVSRHTPTADTVVVVARSITAGPPLPETAKLAYTFSPNGEVLHFANGLLHWHHICCTPGAGLLPGPADRWLMNTLRWLGLDQAERRTYTNEALAMCDWLQAPDQDLPARRLE</sequence>
<organism evidence="1 2">
    <name type="scientific">Parahalioglobus pacificus</name>
    <dbReference type="NCBI Taxonomy" id="930806"/>
    <lineage>
        <taxon>Bacteria</taxon>
        <taxon>Pseudomonadati</taxon>
        <taxon>Pseudomonadota</taxon>
        <taxon>Gammaproteobacteria</taxon>
        <taxon>Cellvibrionales</taxon>
        <taxon>Halieaceae</taxon>
        <taxon>Parahalioglobus</taxon>
    </lineage>
</organism>
<dbReference type="Proteomes" id="UP000644693">
    <property type="component" value="Unassembled WGS sequence"/>
</dbReference>
<dbReference type="EMBL" id="BMYM01000001">
    <property type="protein sequence ID" value="GHD25348.1"/>
    <property type="molecule type" value="Genomic_DNA"/>
</dbReference>
<accession>A0A919CI62</accession>
<gene>
    <name evidence="1" type="ORF">GCM10007053_00990</name>
</gene>
<comment type="caution">
    <text evidence="1">The sequence shown here is derived from an EMBL/GenBank/DDBJ whole genome shotgun (WGS) entry which is preliminary data.</text>
</comment>
<proteinExistence type="predicted"/>
<reference evidence="1" key="2">
    <citation type="submission" date="2020-09" db="EMBL/GenBank/DDBJ databases">
        <authorList>
            <person name="Sun Q."/>
            <person name="Kim S."/>
        </authorList>
    </citation>
    <scope>NUCLEOTIDE SEQUENCE</scope>
    <source>
        <strain evidence="1">KCTC 23430</strain>
    </source>
</reference>
<name>A0A919CI62_9GAMM</name>
<evidence type="ECO:0000313" key="1">
    <source>
        <dbReference type="EMBL" id="GHD25348.1"/>
    </source>
</evidence>
<keyword evidence="2" id="KW-1185">Reference proteome</keyword>
<dbReference type="AlphaFoldDB" id="A0A919CI62"/>
<evidence type="ECO:0000313" key="2">
    <source>
        <dbReference type="Proteomes" id="UP000644693"/>
    </source>
</evidence>